<dbReference type="InterPro" id="IPR011989">
    <property type="entry name" value="ARM-like"/>
</dbReference>
<dbReference type="SMART" id="SM01349">
    <property type="entry name" value="TOG"/>
    <property type="match status" value="2"/>
</dbReference>
<dbReference type="InterPro" id="IPR034085">
    <property type="entry name" value="TOG"/>
</dbReference>
<evidence type="ECO:0000256" key="1">
    <source>
        <dbReference type="ARBA" id="ARBA00022737"/>
    </source>
</evidence>
<feature type="compositionally biased region" description="Basic and acidic residues" evidence="4">
    <location>
        <begin position="926"/>
        <end position="939"/>
    </location>
</feature>
<keyword evidence="1" id="KW-0677">Repeat</keyword>
<dbReference type="InterPro" id="IPR021133">
    <property type="entry name" value="HEAT_type_2"/>
</dbReference>
<dbReference type="Pfam" id="PF24984">
    <property type="entry name" value="HEAT_EF3_GNC1"/>
    <property type="match status" value="1"/>
</dbReference>
<dbReference type="PANTHER" id="PTHR23346:SF7">
    <property type="entry name" value="STALLED RIBOSOME SENSOR GCN1"/>
    <property type="match status" value="1"/>
</dbReference>
<feature type="compositionally biased region" description="Polar residues" evidence="4">
    <location>
        <begin position="886"/>
        <end position="896"/>
    </location>
</feature>
<feature type="repeat" description="HEAT" evidence="2">
    <location>
        <begin position="1776"/>
        <end position="1813"/>
    </location>
</feature>
<feature type="domain" description="TOG" evidence="5">
    <location>
        <begin position="1605"/>
        <end position="1835"/>
    </location>
</feature>
<organism evidence="6 7">
    <name type="scientific">Cyclotella cryptica</name>
    <dbReference type="NCBI Taxonomy" id="29204"/>
    <lineage>
        <taxon>Eukaryota</taxon>
        <taxon>Sar</taxon>
        <taxon>Stramenopiles</taxon>
        <taxon>Ochrophyta</taxon>
        <taxon>Bacillariophyta</taxon>
        <taxon>Coscinodiscophyceae</taxon>
        <taxon>Thalassiosirophycidae</taxon>
        <taxon>Stephanodiscales</taxon>
        <taxon>Stephanodiscaceae</taxon>
        <taxon>Cyclotella</taxon>
    </lineage>
</organism>
<dbReference type="PANTHER" id="PTHR23346">
    <property type="entry name" value="TRANSLATIONAL ACTIVATOR GCN1-RELATED"/>
    <property type="match status" value="1"/>
</dbReference>
<feature type="domain" description="TOG" evidence="5">
    <location>
        <begin position="2515"/>
        <end position="2749"/>
    </location>
</feature>
<feature type="repeat" description="HEAT" evidence="2">
    <location>
        <begin position="1896"/>
        <end position="1934"/>
    </location>
</feature>
<dbReference type="Pfam" id="PF24987">
    <property type="entry name" value="HEAT_EF3_N"/>
    <property type="match status" value="1"/>
</dbReference>
<evidence type="ECO:0000256" key="2">
    <source>
        <dbReference type="PROSITE-ProRule" id="PRU00103"/>
    </source>
</evidence>
<dbReference type="Pfam" id="PF23271">
    <property type="entry name" value="HEAT_GCN1"/>
    <property type="match status" value="1"/>
</dbReference>
<gene>
    <name evidence="6" type="ORF">HJC23_013632</name>
</gene>
<evidence type="ECO:0000256" key="4">
    <source>
        <dbReference type="SAM" id="MobiDB-lite"/>
    </source>
</evidence>
<keyword evidence="7" id="KW-1185">Reference proteome</keyword>
<evidence type="ECO:0000259" key="5">
    <source>
        <dbReference type="SMART" id="SM01349"/>
    </source>
</evidence>
<protein>
    <recommendedName>
        <fullName evidence="5">TOG domain-containing protein</fullName>
    </recommendedName>
</protein>
<dbReference type="Gene3D" id="1.25.10.10">
    <property type="entry name" value="Leucine-rich Repeat Variant"/>
    <property type="match status" value="5"/>
</dbReference>
<evidence type="ECO:0000313" key="7">
    <source>
        <dbReference type="Proteomes" id="UP001516023"/>
    </source>
</evidence>
<accession>A0ABD3P9J0</accession>
<feature type="repeat" description="HEAT" evidence="2">
    <location>
        <begin position="2243"/>
        <end position="2280"/>
    </location>
</feature>
<evidence type="ECO:0000256" key="3">
    <source>
        <dbReference type="SAM" id="Coils"/>
    </source>
</evidence>
<sequence length="2933" mass="315541">MSLRTTILSLTSPTLDADRALRQRCVAEAQACCSARLGGDNEDDDESGNERLSELAEVAIEAVRDDEYPQISNHPSPPPLSTTANECHTPASFERIASLLLSSLSSCTNGSTKTKLCHSLCRLLAKSCSVPLLERAAAECANHAEALASLISCDDDAGVIFTALSLSSATQSSKATAEDVIQQRQTFLQTALPPSSNNFPTPSQLSLAKLYLASLSSAEIWGEIVPSWGLKLRSHPDKVLPLLEILLECFANSVASSKADTGQEEQPQQQEQRKQLLEAVERQLKSTKKDMRVMASKCLISLARLGMAQDVSEHVADALSSLGSSELRLGAYAALEGVTSVLLQREDANQEGQMASSSQLADRVLSVLCTVLPKDKNSTDGAKEGGYASLLSWMHVSKRFGTSSGYEKSLDYFVEATDKYSSLKGEFRFRLGNLVVSPPPPSIDGGDLIRGEAFSESIIVDLFERKNTALAKGLESIIETAAKKFKTADTMPQTDGILATFLLVSYAHSKGQTFPPSVAKVLKEGSFFYGPSVMESVKTDPLLNYLVHRTIALHCKISCKEDVDESAKHALVRLTDTKAEQPAASAAARALAVCVANPLSICSQVTSYSSAFSSLKTVITYSPASAKSSNAMTLALVLYLNDCSLKNDDAKVLLNDSYETITAVDESLNKLPSSDIREPLSEDAFHKSIRGAANFLVSTASDPDALWKAILMTHAGTNAHSSRKQRVALVSHLLDALKDKVVPMAEQRGTEEMMNGFAGFIALCAAAPRLDYDVDQNDDSTGEKECTRLKNANVVGIGRSVHEAACSLISTLGGIAGSFDAEFDDADEEDKKPYSFASRLCTQSLPAHLVSFMNKFTKNIESLSEDDIALYRSPEGVLFRPKSENDVPQNGGASNSAPAAEKKKAAPRKAKGGGGGFDAMADEEWEKQVKRELAKKKEQASSSVSAGSLSPQDKELLAQQSSKREQYSSFIDVGFPRTLASICCLCESDIEVGNASLPLFGIAVIRAVVSPCVALTLLCDLQHESFNTLTVLAKCVYEIDEKHAPTLARALAISFRSVEGGEAKEGDKSDSNLIVHALPSICPSAACAIFEMDEYGDCLSGNSFAFLFPILRAALTGPRNITGCDSALTVLDRHFVMLAGDEVDPIVKPMRKEIAMTLLELLSHDRCQTFVNPTPYEALIGCYVTDDESSSAPLSAAEIAPLLGERGALGPDNNRIASMETFAAIAEVHPAFVRNNPLIENRIWLNCHDAHDRIKTAARKAWLLAHEHDVPEDVNSVPLDPPSKMYAVPLLPLLSHEDTAVASAAAASLARAMGMYSDSAEKNIVKICNSYIASFPAPANDEPPKSSPFPVHALPVAKKPVKKVIDTGLKKKPTTKKPSSVSTSLAKITGAPAPRKTAATKALIAKTAPKERTLDQDALMGQFVTQSSVKKDTAEADSDSKVAIRLGVLRAVSCLTEPSAKVQLNLHVLKILIGFLIAFGLGDRNADVRNSSRNAARDIVASFCSSKEVIAFFLPQFESVLKTGEADVACIDPLSPEKVPQTIEASDYRKEGVVILLGSIALHLNDDSDGEKIDGIIDMLLNALKTPSEDVQSSVALCLSKLAKKGNTQARIETLIDNLMKECIEGQSLALQRGAAYGISAIIKGSGIAALKKFDVVKRLEDACTSGTPSNKEGSLFAIELCCSRLGILFEPYVIVLLPALLKAFSDSNDHVRSAADKTVGLIMSNLSGHGVKLVMPAVLQAFDETEWRTRVASIKMLGNMSHCAPKQLASCLPRVVPKLTEAFSDTHPKVKKSAEQALEELCKVIKNPEISSISTTLLKALTDPANGTTRALEALISTEFLHSIDAPSLSVIIPVVHRGLRDRAASTKRYAALISGNICTMVNDARDFVPYLPILIPDLKSTLIDPIPDVRSISAKSLGSLTRGLGEATFPDLRPWLIETLTSEGGSSVERSGAAQGLTEILVASGAQLTEHVMRNEILPLKSHPKAGTREGVLWVLTFLPSTLGQGYSSLIDESLPALLSGLADDNETVREVALRAGRVLVRSNGKAHKDKILPALEEGLSNEDYRIRVSSLTLLGDLLSMLGGTKVSKGSGDTQDDIRQAERAQAQIALVLGNETRKRVLSSLYLSRSDTAAIVRQSAVQVWKTVVSVTPRTLREILSELVDQVVSSLASGDPDRTQVAGRCLGDIVQKLGDQVVPEIIPVLRDSLYRGDEYTRQGVCVGLAEVIACSSKEQIIKFLEILVKVVKDALCDDAQEVRKMAAECFQSLYQTVGARTLEEIVPSLLVGMESSDDAAKTRALNGMAGILSVRSRELLPFIIPRLLKSPISISHADGLSSISAVTSETIYLHFNAIIPTLISEVSSFHGVELSEKEKSREQSIRSCSRAVCHNVDGAGVNWLISEIASKCTNDKVSIRKESCWFFQIVIEERKETADFYEQLPIILRDLLHRLNDDSAVVLKSTHDALQALTTCVPAEELVTHLPFIRNLIASMVSEARYRKGGVGDGQFFLPGFNMAKGLEPLLPIYQRGILYGDAAVRETAAAGLGELISITADKFLAGPFLIKLTGPLLRIVGDRNPSTVKIAIIKTLGLILQKGGPALRAFVPQFQTTFVKALSDPSRQVRLEAINALALLMPLTTRVDPLIKELVSTSTGKGSNVAVEEAGMVAIQTATLEALAVVLRYGGSKVKLPESVPTSLEAGKELVVHEDEGIRESASKVIGYACELLGKDAANATIREMILDKGSSLGKSSIDVKHGTACIIRRLFSTSVGKEVDRSMYQNVLGMTQELMRDDSAVVRSAACAAIGAVLGSSTDIKSTLAVVEKSISNKMDPKEALEVQQAVASGLCITARLQPGLFRTKEALPLTNGALKLAMSGAQRVQFSYNDFLWLALDVQDGDGGLEEYLALAHFDQVKTMKPLYSKVLAKMKPVKDID</sequence>
<feature type="repeat" description="HEAT" evidence="2">
    <location>
        <begin position="1697"/>
        <end position="1733"/>
    </location>
</feature>
<dbReference type="EMBL" id="JABMIG020000235">
    <property type="protein sequence ID" value="KAL3784489.1"/>
    <property type="molecule type" value="Genomic_DNA"/>
</dbReference>
<dbReference type="Proteomes" id="UP001516023">
    <property type="component" value="Unassembled WGS sequence"/>
</dbReference>
<feature type="compositionally biased region" description="Low complexity" evidence="4">
    <location>
        <begin position="941"/>
        <end position="950"/>
    </location>
</feature>
<dbReference type="SUPFAM" id="SSF48371">
    <property type="entry name" value="ARM repeat"/>
    <property type="match status" value="5"/>
</dbReference>
<comment type="caution">
    <text evidence="6">The sequence shown here is derived from an EMBL/GenBank/DDBJ whole genome shotgun (WGS) entry which is preliminary data.</text>
</comment>
<reference evidence="6 7" key="1">
    <citation type="journal article" date="2020" name="G3 (Bethesda)">
        <title>Improved Reference Genome for Cyclotella cryptica CCMP332, a Model for Cell Wall Morphogenesis, Salinity Adaptation, and Lipid Production in Diatoms (Bacillariophyta).</title>
        <authorList>
            <person name="Roberts W.R."/>
            <person name="Downey K.M."/>
            <person name="Ruck E.C."/>
            <person name="Traller J.C."/>
            <person name="Alverson A.J."/>
        </authorList>
    </citation>
    <scope>NUCLEOTIDE SEQUENCE [LARGE SCALE GENOMIC DNA]</scope>
    <source>
        <strain evidence="6 7">CCMP332</strain>
    </source>
</reference>
<dbReference type="PROSITE" id="PS50077">
    <property type="entry name" value="HEAT_REPEAT"/>
    <property type="match status" value="5"/>
</dbReference>
<name>A0ABD3P9J0_9STRA</name>
<proteinExistence type="predicted"/>
<feature type="coiled-coil region" evidence="3">
    <location>
        <begin position="270"/>
        <end position="297"/>
    </location>
</feature>
<keyword evidence="3" id="KW-0175">Coiled coil</keyword>
<feature type="region of interest" description="Disordered" evidence="4">
    <location>
        <begin position="879"/>
        <end position="958"/>
    </location>
</feature>
<evidence type="ECO:0000313" key="6">
    <source>
        <dbReference type="EMBL" id="KAL3784489.1"/>
    </source>
</evidence>
<dbReference type="InterPro" id="IPR016024">
    <property type="entry name" value="ARM-type_fold"/>
</dbReference>
<feature type="repeat" description="HEAT" evidence="2">
    <location>
        <begin position="2054"/>
        <end position="2091"/>
    </location>
</feature>
<dbReference type="InterPro" id="IPR057546">
    <property type="entry name" value="HEAT_GCN1"/>
</dbReference>